<dbReference type="InterPro" id="IPR001387">
    <property type="entry name" value="Cro/C1-type_HTH"/>
</dbReference>
<dbReference type="EMBL" id="NBTM02000001">
    <property type="protein sequence ID" value="PNL90865.1"/>
    <property type="molecule type" value="Genomic_DNA"/>
</dbReference>
<dbReference type="Proteomes" id="UP000192813">
    <property type="component" value="Unassembled WGS sequence"/>
</dbReference>
<name>A0A2J9PKJ9_9LACT</name>
<dbReference type="SMART" id="SM00530">
    <property type="entry name" value="HTH_XRE"/>
    <property type="match status" value="1"/>
</dbReference>
<evidence type="ECO:0000259" key="1">
    <source>
        <dbReference type="PROSITE" id="PS50943"/>
    </source>
</evidence>
<dbReference type="GO" id="GO:0003677">
    <property type="term" value="F:DNA binding"/>
    <property type="evidence" value="ECO:0007669"/>
    <property type="project" value="InterPro"/>
</dbReference>
<dbReference type="Gene3D" id="1.10.260.40">
    <property type="entry name" value="lambda repressor-like DNA-binding domains"/>
    <property type="match status" value="1"/>
</dbReference>
<reference evidence="3" key="1">
    <citation type="submission" date="2017-12" db="EMBL/GenBank/DDBJ databases">
        <title>FDA dAtabase for Regulatory Grade micrObial Sequences (FDA-ARGOS): Supporting development and validation of Infectious Disease Dx tests.</title>
        <authorList>
            <person name="Hoffmann M."/>
            <person name="Allard M."/>
            <person name="Evans P."/>
            <person name="Brown E."/>
            <person name="Tallon L."/>
            <person name="Sadzewicz L."/>
            <person name="Sengamalay N."/>
            <person name="Ott S."/>
            <person name="Godinez A."/>
            <person name="Nagaraj S."/>
            <person name="Vavikolanu K."/>
            <person name="Aluvathingal J."/>
            <person name="Nadendla S."/>
            <person name="Sichtig H."/>
        </authorList>
    </citation>
    <scope>NUCLEOTIDE SEQUENCE [LARGE SCALE GENOMIC DNA]</scope>
    <source>
        <strain evidence="3">FDAARGOS_249</strain>
    </source>
</reference>
<protein>
    <submittedName>
        <fullName evidence="2">XRE family transcriptional regulator</fullName>
    </submittedName>
</protein>
<dbReference type="CDD" id="cd00093">
    <property type="entry name" value="HTH_XRE"/>
    <property type="match status" value="1"/>
</dbReference>
<dbReference type="Pfam" id="PF01381">
    <property type="entry name" value="HTH_3"/>
    <property type="match status" value="1"/>
</dbReference>
<evidence type="ECO:0000313" key="2">
    <source>
        <dbReference type="EMBL" id="PNL90865.1"/>
    </source>
</evidence>
<dbReference type="AlphaFoldDB" id="A0A2J9PKJ9"/>
<dbReference type="InterPro" id="IPR010982">
    <property type="entry name" value="Lambda_DNA-bd_dom_sf"/>
</dbReference>
<gene>
    <name evidence="2" type="ORF">A6J77_000715</name>
</gene>
<evidence type="ECO:0000313" key="3">
    <source>
        <dbReference type="Proteomes" id="UP000192813"/>
    </source>
</evidence>
<proteinExistence type="predicted"/>
<feature type="domain" description="HTH cro/C1-type" evidence="1">
    <location>
        <begin position="15"/>
        <end position="62"/>
    </location>
</feature>
<accession>A0A2J9PKJ9</accession>
<sequence length="70" mass="7819">MINKIKLQHIVSNSNKSLNQLGKEIGVSHTTLTRIVNGDQEDMKFSTACNLADALGIDINEFREDEENES</sequence>
<dbReference type="SUPFAM" id="SSF47413">
    <property type="entry name" value="lambda repressor-like DNA-binding domains"/>
    <property type="match status" value="1"/>
</dbReference>
<organism evidence="2 3">
    <name type="scientific">Aerococcus viridans</name>
    <dbReference type="NCBI Taxonomy" id="1377"/>
    <lineage>
        <taxon>Bacteria</taxon>
        <taxon>Bacillati</taxon>
        <taxon>Bacillota</taxon>
        <taxon>Bacilli</taxon>
        <taxon>Lactobacillales</taxon>
        <taxon>Aerococcaceae</taxon>
        <taxon>Aerococcus</taxon>
    </lineage>
</organism>
<comment type="caution">
    <text evidence="2">The sequence shown here is derived from an EMBL/GenBank/DDBJ whole genome shotgun (WGS) entry which is preliminary data.</text>
</comment>
<dbReference type="RefSeq" id="WP_083067641.1">
    <property type="nucleotide sequence ID" value="NZ_NBTM02000001.1"/>
</dbReference>
<dbReference type="PROSITE" id="PS50943">
    <property type="entry name" value="HTH_CROC1"/>
    <property type="match status" value="1"/>
</dbReference>